<evidence type="ECO:0000313" key="2">
    <source>
        <dbReference type="Proteomes" id="UP000582837"/>
    </source>
</evidence>
<comment type="caution">
    <text evidence="1">The sequence shown here is derived from an EMBL/GenBank/DDBJ whole genome shotgun (WGS) entry which is preliminary data.</text>
</comment>
<protein>
    <submittedName>
        <fullName evidence="1">Uncharacterized protein</fullName>
    </submittedName>
</protein>
<organism evidence="1 2">
    <name type="scientific">Longimicrobium terrae</name>
    <dbReference type="NCBI Taxonomy" id="1639882"/>
    <lineage>
        <taxon>Bacteria</taxon>
        <taxon>Pseudomonadati</taxon>
        <taxon>Gemmatimonadota</taxon>
        <taxon>Longimicrobiia</taxon>
        <taxon>Longimicrobiales</taxon>
        <taxon>Longimicrobiaceae</taxon>
        <taxon>Longimicrobium</taxon>
    </lineage>
</organism>
<gene>
    <name evidence="1" type="ORF">HNQ61_002721</name>
</gene>
<evidence type="ECO:0000313" key="1">
    <source>
        <dbReference type="EMBL" id="MBB6071097.1"/>
    </source>
</evidence>
<accession>A0A841GZB5</accession>
<dbReference type="Proteomes" id="UP000582837">
    <property type="component" value="Unassembled WGS sequence"/>
</dbReference>
<dbReference type="EMBL" id="JACHIA010000007">
    <property type="protein sequence ID" value="MBB6071097.1"/>
    <property type="molecule type" value="Genomic_DNA"/>
</dbReference>
<dbReference type="AlphaFoldDB" id="A0A841GZB5"/>
<proteinExistence type="predicted"/>
<reference evidence="1 2" key="1">
    <citation type="submission" date="2020-08" db="EMBL/GenBank/DDBJ databases">
        <title>Genomic Encyclopedia of Type Strains, Phase IV (KMG-IV): sequencing the most valuable type-strain genomes for metagenomic binning, comparative biology and taxonomic classification.</title>
        <authorList>
            <person name="Goeker M."/>
        </authorList>
    </citation>
    <scope>NUCLEOTIDE SEQUENCE [LARGE SCALE GENOMIC DNA]</scope>
    <source>
        <strain evidence="1 2">DSM 29007</strain>
    </source>
</reference>
<sequence length="53" mass="5741">MIAPDGRVRGTVSMPGDLNVTQIGADWVLGIAMDADNVERVRLHRLARTAAPR</sequence>
<keyword evidence="2" id="KW-1185">Reference proteome</keyword>
<dbReference type="RefSeq" id="WP_170033680.1">
    <property type="nucleotide sequence ID" value="NZ_JABDTL010000001.1"/>
</dbReference>
<name>A0A841GZB5_9BACT</name>